<dbReference type="Proteomes" id="UP001596170">
    <property type="component" value="Unassembled WGS sequence"/>
</dbReference>
<sequence>MQIENQEVDDRLFRNAMGSFATGVTVITTEVAGEVHGMTANAFMSISLNPKLIAISVGENARMLRHIKEAKQFAVNILTSEQQNESKQFSGQLNLEHEITFSSYKGLPILEDALAVVTCTLHSEYVVGDHTVYIGQVTGVKLEQKAPLLYSQGKYRELKELQDLG</sequence>
<keyword evidence="4" id="KW-1185">Reference proteome</keyword>
<evidence type="ECO:0000256" key="1">
    <source>
        <dbReference type="ARBA" id="ARBA00023002"/>
    </source>
</evidence>
<proteinExistence type="predicted"/>
<organism evidence="3 4">
    <name type="scientific">Paenisporosarcina macmurdoensis</name>
    <dbReference type="NCBI Taxonomy" id="212659"/>
    <lineage>
        <taxon>Bacteria</taxon>
        <taxon>Bacillati</taxon>
        <taxon>Bacillota</taxon>
        <taxon>Bacilli</taxon>
        <taxon>Bacillales</taxon>
        <taxon>Caryophanaceae</taxon>
        <taxon>Paenisporosarcina</taxon>
    </lineage>
</organism>
<accession>A0ABW1L7X8</accession>
<dbReference type="PANTHER" id="PTHR30466">
    <property type="entry name" value="FLAVIN REDUCTASE"/>
    <property type="match status" value="1"/>
</dbReference>
<comment type="caution">
    <text evidence="3">The sequence shown here is derived from an EMBL/GenBank/DDBJ whole genome shotgun (WGS) entry which is preliminary data.</text>
</comment>
<dbReference type="EMBL" id="JBHSRI010000018">
    <property type="protein sequence ID" value="MFC6040075.1"/>
    <property type="molecule type" value="Genomic_DNA"/>
</dbReference>
<keyword evidence="1 3" id="KW-0560">Oxidoreductase</keyword>
<dbReference type="EC" id="1.5.1.-" evidence="3"/>
<evidence type="ECO:0000313" key="3">
    <source>
        <dbReference type="EMBL" id="MFC6040075.1"/>
    </source>
</evidence>
<dbReference type="GO" id="GO:0016491">
    <property type="term" value="F:oxidoreductase activity"/>
    <property type="evidence" value="ECO:0007669"/>
    <property type="project" value="UniProtKB-KW"/>
</dbReference>
<dbReference type="RefSeq" id="WP_377734345.1">
    <property type="nucleotide sequence ID" value="NZ_JBHSRI010000018.1"/>
</dbReference>
<dbReference type="SUPFAM" id="SSF50475">
    <property type="entry name" value="FMN-binding split barrel"/>
    <property type="match status" value="1"/>
</dbReference>
<dbReference type="InterPro" id="IPR002563">
    <property type="entry name" value="Flavin_Rdtase-like_dom"/>
</dbReference>
<dbReference type="PANTHER" id="PTHR30466:SF1">
    <property type="entry name" value="FMN REDUCTASE (NADH) RUTF"/>
    <property type="match status" value="1"/>
</dbReference>
<gene>
    <name evidence="3" type="ORF">ACFPYN_11645</name>
</gene>
<dbReference type="InterPro" id="IPR012349">
    <property type="entry name" value="Split_barrel_FMN-bd"/>
</dbReference>
<evidence type="ECO:0000259" key="2">
    <source>
        <dbReference type="SMART" id="SM00903"/>
    </source>
</evidence>
<reference evidence="4" key="1">
    <citation type="journal article" date="2019" name="Int. J. Syst. Evol. Microbiol.">
        <title>The Global Catalogue of Microorganisms (GCM) 10K type strain sequencing project: providing services to taxonomists for standard genome sequencing and annotation.</title>
        <authorList>
            <consortium name="The Broad Institute Genomics Platform"/>
            <consortium name="The Broad Institute Genome Sequencing Center for Infectious Disease"/>
            <person name="Wu L."/>
            <person name="Ma J."/>
        </authorList>
    </citation>
    <scope>NUCLEOTIDE SEQUENCE [LARGE SCALE GENOMIC DNA]</scope>
    <source>
        <strain evidence="4">CCUG 54527</strain>
    </source>
</reference>
<dbReference type="InterPro" id="IPR050268">
    <property type="entry name" value="NADH-dep_flavin_reductase"/>
</dbReference>
<feature type="domain" description="Flavin reductase like" evidence="2">
    <location>
        <begin position="17"/>
        <end position="157"/>
    </location>
</feature>
<dbReference type="SMART" id="SM00903">
    <property type="entry name" value="Flavin_Reduct"/>
    <property type="match status" value="1"/>
</dbReference>
<protein>
    <submittedName>
        <fullName evidence="3">Flavin reductase family protein</fullName>
        <ecNumber evidence="3">1.5.1.-</ecNumber>
    </submittedName>
</protein>
<name>A0ABW1L7X8_9BACL</name>
<evidence type="ECO:0000313" key="4">
    <source>
        <dbReference type="Proteomes" id="UP001596170"/>
    </source>
</evidence>
<dbReference type="Pfam" id="PF01613">
    <property type="entry name" value="Flavin_Reduct"/>
    <property type="match status" value="1"/>
</dbReference>
<dbReference type="Gene3D" id="2.30.110.10">
    <property type="entry name" value="Electron Transport, Fmn-binding Protein, Chain A"/>
    <property type="match status" value="1"/>
</dbReference>